<keyword evidence="9" id="KW-0812">Transmembrane</keyword>
<feature type="transmembrane region" description="Helical" evidence="9">
    <location>
        <begin position="52"/>
        <end position="78"/>
    </location>
</feature>
<keyword evidence="9" id="KW-1133">Transmembrane helix</keyword>
<dbReference type="PANTHER" id="PTHR24421">
    <property type="entry name" value="NITRATE/NITRITE SENSOR PROTEIN NARX-RELATED"/>
    <property type="match status" value="1"/>
</dbReference>
<dbReference type="InterPro" id="IPR050482">
    <property type="entry name" value="Sensor_HK_TwoCompSys"/>
</dbReference>
<feature type="domain" description="Signal transduction histidine kinase subgroup 3 dimerisation and phosphoacceptor" evidence="10">
    <location>
        <begin position="158"/>
        <end position="220"/>
    </location>
</feature>
<dbReference type="SUPFAM" id="SSF55874">
    <property type="entry name" value="ATPase domain of HSP90 chaperone/DNA topoisomerase II/histidine kinase"/>
    <property type="match status" value="1"/>
</dbReference>
<dbReference type="PANTHER" id="PTHR24421:SF10">
    <property type="entry name" value="NITRATE_NITRITE SENSOR PROTEIN NARQ"/>
    <property type="match status" value="1"/>
</dbReference>
<gene>
    <name evidence="11" type="ORF">EDD40_2301</name>
</gene>
<evidence type="ECO:0000256" key="1">
    <source>
        <dbReference type="ARBA" id="ARBA00000085"/>
    </source>
</evidence>
<evidence type="ECO:0000313" key="11">
    <source>
        <dbReference type="EMBL" id="ROP37017.1"/>
    </source>
</evidence>
<accession>A0A3N1H3D2</accession>
<evidence type="ECO:0000256" key="9">
    <source>
        <dbReference type="SAM" id="Phobius"/>
    </source>
</evidence>
<evidence type="ECO:0000256" key="6">
    <source>
        <dbReference type="ARBA" id="ARBA00022777"/>
    </source>
</evidence>
<dbReference type="Proteomes" id="UP000268727">
    <property type="component" value="Unassembled WGS sequence"/>
</dbReference>
<evidence type="ECO:0000313" key="12">
    <source>
        <dbReference type="Proteomes" id="UP000268727"/>
    </source>
</evidence>
<protein>
    <recommendedName>
        <fullName evidence="2">histidine kinase</fullName>
        <ecNumber evidence="2">2.7.13.3</ecNumber>
    </recommendedName>
</protein>
<keyword evidence="6 11" id="KW-0418">Kinase</keyword>
<feature type="transmembrane region" description="Helical" evidence="9">
    <location>
        <begin position="90"/>
        <end position="106"/>
    </location>
</feature>
<evidence type="ECO:0000259" key="10">
    <source>
        <dbReference type="Pfam" id="PF07730"/>
    </source>
</evidence>
<dbReference type="AlphaFoldDB" id="A0A3N1H3D2"/>
<evidence type="ECO:0000256" key="3">
    <source>
        <dbReference type="ARBA" id="ARBA00022553"/>
    </source>
</evidence>
<keyword evidence="8" id="KW-0902">Two-component regulatory system</keyword>
<feature type="transmembrane region" description="Helical" evidence="9">
    <location>
        <begin position="12"/>
        <end position="40"/>
    </location>
</feature>
<dbReference type="Gene3D" id="1.20.5.1930">
    <property type="match status" value="1"/>
</dbReference>
<comment type="catalytic activity">
    <reaction evidence="1">
        <text>ATP + protein L-histidine = ADP + protein N-phospho-L-histidine.</text>
        <dbReference type="EC" id="2.7.13.3"/>
    </reaction>
</comment>
<name>A0A3N1H3D2_9PSEU</name>
<dbReference type="GO" id="GO:0000155">
    <property type="term" value="F:phosphorelay sensor kinase activity"/>
    <property type="evidence" value="ECO:0007669"/>
    <property type="project" value="InterPro"/>
</dbReference>
<dbReference type="Pfam" id="PF07730">
    <property type="entry name" value="HisKA_3"/>
    <property type="match status" value="1"/>
</dbReference>
<dbReference type="InterPro" id="IPR011712">
    <property type="entry name" value="Sig_transdc_His_kin_sub3_dim/P"/>
</dbReference>
<sequence>MARVAAMARTALPLAVVVADTGFGWLVGTSAAGLAAWAALTAAVMLLAARRPLVAFPIALASALLTGGALALLACTSYQAGRHVTSRRQLVLTVTAAVAYPVVLLAPTPLPATEPYPALARIALLVAMPLVAGVHFTRQAERLRRERRRHAERERSRERRRIAADMHDSLGRWLSLVSVQAAALEVAPLPADQRPVARNLAHAARTAVDELHAVVATLRASPGLEGVDDVVAQFRRAGVAVTVERSGPARPLATGDAGHAAYRVVQEGLTNAARHAPGEPVVVSLTWQPDALLVAVANPTHEQVGGAGGTGLAGLAERVRSAGGLLRVRAEPGGFRLVAMLPVAPERVEAAP</sequence>
<evidence type="ECO:0000256" key="2">
    <source>
        <dbReference type="ARBA" id="ARBA00012438"/>
    </source>
</evidence>
<reference evidence="11 12" key="1">
    <citation type="submission" date="2018-11" db="EMBL/GenBank/DDBJ databases">
        <title>Sequencing the genomes of 1000 actinobacteria strains.</title>
        <authorList>
            <person name="Klenk H.-P."/>
        </authorList>
    </citation>
    <scope>NUCLEOTIDE SEQUENCE [LARGE SCALE GENOMIC DNA]</scope>
    <source>
        <strain evidence="11 12">DSM 44231</strain>
    </source>
</reference>
<dbReference type="GO" id="GO:0016020">
    <property type="term" value="C:membrane"/>
    <property type="evidence" value="ECO:0007669"/>
    <property type="project" value="InterPro"/>
</dbReference>
<evidence type="ECO:0000256" key="7">
    <source>
        <dbReference type="ARBA" id="ARBA00022840"/>
    </source>
</evidence>
<dbReference type="EMBL" id="RJKM01000001">
    <property type="protein sequence ID" value="ROP37017.1"/>
    <property type="molecule type" value="Genomic_DNA"/>
</dbReference>
<keyword evidence="4" id="KW-0808">Transferase</keyword>
<dbReference type="InterPro" id="IPR036890">
    <property type="entry name" value="HATPase_C_sf"/>
</dbReference>
<evidence type="ECO:0000256" key="8">
    <source>
        <dbReference type="ARBA" id="ARBA00023012"/>
    </source>
</evidence>
<keyword evidence="7" id="KW-0067">ATP-binding</keyword>
<evidence type="ECO:0000256" key="4">
    <source>
        <dbReference type="ARBA" id="ARBA00022679"/>
    </source>
</evidence>
<comment type="caution">
    <text evidence="11">The sequence shown here is derived from an EMBL/GenBank/DDBJ whole genome shotgun (WGS) entry which is preliminary data.</text>
</comment>
<feature type="transmembrane region" description="Helical" evidence="9">
    <location>
        <begin position="118"/>
        <end position="137"/>
    </location>
</feature>
<dbReference type="GO" id="GO:0005524">
    <property type="term" value="F:ATP binding"/>
    <property type="evidence" value="ECO:0007669"/>
    <property type="project" value="UniProtKB-KW"/>
</dbReference>
<organism evidence="11 12">
    <name type="scientific">Saccharothrix texasensis</name>
    <dbReference type="NCBI Taxonomy" id="103734"/>
    <lineage>
        <taxon>Bacteria</taxon>
        <taxon>Bacillati</taxon>
        <taxon>Actinomycetota</taxon>
        <taxon>Actinomycetes</taxon>
        <taxon>Pseudonocardiales</taxon>
        <taxon>Pseudonocardiaceae</taxon>
        <taxon>Saccharothrix</taxon>
    </lineage>
</organism>
<proteinExistence type="predicted"/>
<dbReference type="Gene3D" id="3.30.565.10">
    <property type="entry name" value="Histidine kinase-like ATPase, C-terminal domain"/>
    <property type="match status" value="1"/>
</dbReference>
<keyword evidence="3" id="KW-0597">Phosphoprotein</keyword>
<keyword evidence="5" id="KW-0547">Nucleotide-binding</keyword>
<dbReference type="EC" id="2.7.13.3" evidence="2"/>
<keyword evidence="9" id="KW-0472">Membrane</keyword>
<evidence type="ECO:0000256" key="5">
    <source>
        <dbReference type="ARBA" id="ARBA00022741"/>
    </source>
</evidence>
<keyword evidence="12" id="KW-1185">Reference proteome</keyword>
<dbReference type="GO" id="GO:0046983">
    <property type="term" value="F:protein dimerization activity"/>
    <property type="evidence" value="ECO:0007669"/>
    <property type="project" value="InterPro"/>
</dbReference>